<dbReference type="Proteomes" id="UP000024900">
    <property type="component" value="Unassembled WGS sequence"/>
</dbReference>
<gene>
    <name evidence="1" type="ORF">BJA5080_00936</name>
</gene>
<accession>A0A837CFS1</accession>
<name>A0A837CFS1_9BRAD</name>
<dbReference type="AlphaFoldDB" id="A0A837CFS1"/>
<dbReference type="Gene3D" id="3.90.1720.80">
    <property type="match status" value="1"/>
</dbReference>
<organism evidence="1 2">
    <name type="scientific">Bradyrhizobium diazoefficiens SEMIA 5080</name>
    <dbReference type="NCBI Taxonomy" id="754504"/>
    <lineage>
        <taxon>Bacteria</taxon>
        <taxon>Pseudomonadati</taxon>
        <taxon>Pseudomonadota</taxon>
        <taxon>Alphaproteobacteria</taxon>
        <taxon>Hyphomicrobiales</taxon>
        <taxon>Nitrobacteraceae</taxon>
        <taxon>Bradyrhizobium</taxon>
    </lineage>
</organism>
<dbReference type="Pfam" id="PF14113">
    <property type="entry name" value="Tae4"/>
    <property type="match status" value="1"/>
</dbReference>
<sequence length="226" mass="24893">MMKKPDTSRTTEEILSSFGSSLASIAKEMTAMSKAGDDKFEVRKITLGVTLQVGSGEIEGSFTYRSPALRSLAFERDAMELDLLRATKPSYATLSSNYSCDKHSCSMTIDNSCAVRLSEALINVDKSWIEIFQASGKNLCDNKYVRGAQDLAAILNSKSGFGIYDFGIDDPNGTVPSAVQGKQGIVIYMDIPGFPGQGHIGLWDKTTGHCNEAYWNSKRVWFWELR</sequence>
<comment type="caution">
    <text evidence="1">The sequence shown here is derived from an EMBL/GenBank/DDBJ whole genome shotgun (WGS) entry which is preliminary data.</text>
</comment>
<evidence type="ECO:0000313" key="2">
    <source>
        <dbReference type="Proteomes" id="UP000024900"/>
    </source>
</evidence>
<protein>
    <submittedName>
        <fullName evidence="1">Uncharacterized protein</fullName>
    </submittedName>
</protein>
<dbReference type="InterPro" id="IPR025562">
    <property type="entry name" value="Tae4"/>
</dbReference>
<reference evidence="1 2" key="1">
    <citation type="journal article" date="2014" name="BMC Genomics">
        <title>Comparative genomics of Bradyrhizobium japonicum CPAC 15 and Bradyrhizobium diazoefficiens CPAC 7: elite model strains for understanding symbiotic performance with soybean.</title>
        <authorList>
            <person name="Siqueira A.F."/>
            <person name="Ormeno-Orrillo E."/>
            <person name="Souza R.C."/>
            <person name="Rodrigues E.P."/>
            <person name="Almeida L.G."/>
            <person name="Barcellos F.G."/>
            <person name="Batista J.S."/>
            <person name="Nakatami A.S."/>
            <person name="Martinez-Romero E."/>
            <person name="Vasconcelos A.T."/>
            <person name="Hungria M."/>
        </authorList>
    </citation>
    <scope>NUCLEOTIDE SEQUENCE [LARGE SCALE GENOMIC DNA]</scope>
    <source>
        <strain evidence="1 2">SEMIA 5080</strain>
    </source>
</reference>
<evidence type="ECO:0000313" key="1">
    <source>
        <dbReference type="EMBL" id="KGJ68166.1"/>
    </source>
</evidence>
<proteinExistence type="predicted"/>
<dbReference type="EMBL" id="ADOU02000004">
    <property type="protein sequence ID" value="KGJ68166.1"/>
    <property type="molecule type" value="Genomic_DNA"/>
</dbReference>
<dbReference type="RefSeq" id="WP_060910930.1">
    <property type="nucleotide sequence ID" value="NZ_ADOU02000004.1"/>
</dbReference>